<dbReference type="PANTHER" id="PTHR32063:SF28">
    <property type="entry name" value="BLR2861 PROTEIN"/>
    <property type="match status" value="1"/>
</dbReference>
<evidence type="ECO:0000256" key="8">
    <source>
        <dbReference type="SAM" id="Phobius"/>
    </source>
</evidence>
<dbReference type="Gene3D" id="3.30.70.1440">
    <property type="entry name" value="Multidrug efflux transporter AcrB pore domain"/>
    <property type="match status" value="1"/>
</dbReference>
<dbReference type="PANTHER" id="PTHR32063">
    <property type="match status" value="1"/>
</dbReference>
<dbReference type="Gene3D" id="3.30.70.1320">
    <property type="entry name" value="Multidrug efflux transporter AcrB pore domain like"/>
    <property type="match status" value="1"/>
</dbReference>
<keyword evidence="6 8" id="KW-1133">Transmembrane helix</keyword>
<dbReference type="SUPFAM" id="SSF82714">
    <property type="entry name" value="Multidrug efflux transporter AcrB TolC docking domain, DN and DC subdomains"/>
    <property type="match status" value="2"/>
</dbReference>
<feature type="transmembrane region" description="Helical" evidence="8">
    <location>
        <begin position="987"/>
        <end position="1010"/>
    </location>
</feature>
<dbReference type="Gene3D" id="3.30.70.1430">
    <property type="entry name" value="Multidrug efflux transporter AcrB pore domain"/>
    <property type="match status" value="2"/>
</dbReference>
<proteinExistence type="predicted"/>
<feature type="transmembrane region" description="Helical" evidence="8">
    <location>
        <begin position="884"/>
        <end position="904"/>
    </location>
</feature>
<gene>
    <name evidence="9" type="ORF">HNQ92_001948</name>
</gene>
<dbReference type="Gene3D" id="3.30.2090.10">
    <property type="entry name" value="Multidrug efflux transporter AcrB TolC docking domain, DN and DC subdomains"/>
    <property type="match status" value="2"/>
</dbReference>
<keyword evidence="3" id="KW-1003">Cell membrane</keyword>
<dbReference type="AlphaFoldDB" id="A0A840TQK2"/>
<sequence length="1034" mass="114485">MASLSDVSIKRPVLAIVMSLVVMLFGAIGFLYLGVREFPSVDPPVVTVTTVYTGANAEIVESQITEPLEESINGIAGIRTLSSSSRDGRSSITVEFELGVDMEAAANDVRDRVSSAQRVLPPDVDPPIVAKADADASPIWFVNVRSEQRTLLDLNDIVTRQLKEKFQTVPGVSSVQIWGEKKYSMRLRIDPARMAAYRLTSLDIASALNRQNVELPSGSIEGANTELTVRTLGRLHTTDDFDNMIIYEEGNRIVRFKDVGYAELAPENERTLLKRDGVPMVAVAVIPQPGANHIAIVDALNERLAVISRDLPSDITVELGTDYTKFVRSSIQEVEETIFIAFMLVALIIFIFLRDWRSTLIPLTAIPISLIGTFFMMYLFGFTINVLTLLGIVLAIGLVVDDAIVVLENIYVKIEEGMPPMQAAFTGSKEIYFAVISTTVTLTAVFLPVIFLEGITGRLFREFGIVVAGAVIISSFVSLTLTPMLSSRILKNRQKKPWLYRKTEPFFTWLVEGYESTLRSFMYHRWLAWVMVIVFGGITYYLGTGNRIPSELAPLEDRSNFRINSVAQEGATFEYMQKYIDELGSFIYNELDSTERAGIVTITSPGFGSSSTNSGFTRIVLSPPAQRSRSQQEIVDDLTPKIKQFSGARSFFTQDQTINAGGGRGQPIQYVIQAQNFEKLKEFLPKVLERAQASAKLEGVDANLKFTKPEIRVEIDREKAQSLGVSIQDVGQTLQLGLSGRRFGYFIMDGKQYQVIGQIDRKERNDLLDLRSLYVKSKNGELVQLDNLVKLTEQSSPPQLLRFNRYISATISANMAKGVTLGDGIEEMERIGKEVLDDTFTTTLDGNSREFRESSNSLLFAFLLSLILIFLVLAAQFESFIDPVIILLTVPLAVCGAMLSLWDFSQTMNIFSQIGIIVLVGLVTKNGILIVEFANQRKEEGLSKAEAVVDAAVSRFRPILMTSLCTILGILPIALALGAGAESRVSMGIVVVGGMLFSTILTLYVIPAVYSYLSRDYKGRPEEPTFKPELEAVE</sequence>
<reference evidence="9 10" key="1">
    <citation type="submission" date="2020-08" db="EMBL/GenBank/DDBJ databases">
        <title>Genomic Encyclopedia of Type Strains, Phase IV (KMG-IV): sequencing the most valuable type-strain genomes for metagenomic binning, comparative biology and taxonomic classification.</title>
        <authorList>
            <person name="Goeker M."/>
        </authorList>
    </citation>
    <scope>NUCLEOTIDE SEQUENCE [LARGE SCALE GENOMIC DNA]</scope>
    <source>
        <strain evidence="9 10">DSM 105074</strain>
    </source>
</reference>
<dbReference type="PRINTS" id="PR00702">
    <property type="entry name" value="ACRIFLAVINRP"/>
</dbReference>
<evidence type="ECO:0000256" key="4">
    <source>
        <dbReference type="ARBA" id="ARBA00022519"/>
    </source>
</evidence>
<feature type="transmembrane region" description="Helical" evidence="8">
    <location>
        <begin position="463"/>
        <end position="486"/>
    </location>
</feature>
<accession>A0A840TQK2</accession>
<dbReference type="InterPro" id="IPR027463">
    <property type="entry name" value="AcrB_DN_DC_subdom"/>
</dbReference>
<evidence type="ECO:0000256" key="5">
    <source>
        <dbReference type="ARBA" id="ARBA00022692"/>
    </source>
</evidence>
<evidence type="ECO:0000256" key="7">
    <source>
        <dbReference type="ARBA" id="ARBA00023136"/>
    </source>
</evidence>
<dbReference type="GO" id="GO:0005886">
    <property type="term" value="C:plasma membrane"/>
    <property type="evidence" value="ECO:0007669"/>
    <property type="project" value="UniProtKB-SubCell"/>
</dbReference>
<dbReference type="SUPFAM" id="SSF82866">
    <property type="entry name" value="Multidrug efflux transporter AcrB transmembrane domain"/>
    <property type="match status" value="2"/>
</dbReference>
<feature type="transmembrane region" description="Helical" evidence="8">
    <location>
        <begin position="910"/>
        <end position="934"/>
    </location>
</feature>
<dbReference type="InterPro" id="IPR001036">
    <property type="entry name" value="Acrflvin-R"/>
</dbReference>
<dbReference type="SUPFAM" id="SSF82693">
    <property type="entry name" value="Multidrug efflux transporter AcrB pore domain, PN1, PN2, PC1 and PC2 subdomains"/>
    <property type="match status" value="3"/>
</dbReference>
<evidence type="ECO:0000313" key="9">
    <source>
        <dbReference type="EMBL" id="MBB5283822.1"/>
    </source>
</evidence>
<feature type="transmembrane region" description="Helical" evidence="8">
    <location>
        <begin position="858"/>
        <end position="877"/>
    </location>
</feature>
<dbReference type="GO" id="GO:0042910">
    <property type="term" value="F:xenobiotic transmembrane transporter activity"/>
    <property type="evidence" value="ECO:0007669"/>
    <property type="project" value="TreeGrafter"/>
</dbReference>
<feature type="transmembrane region" description="Helical" evidence="8">
    <location>
        <begin position="526"/>
        <end position="543"/>
    </location>
</feature>
<keyword evidence="5 8" id="KW-0812">Transmembrane</keyword>
<organism evidence="9 10">
    <name type="scientific">Rhabdobacter roseus</name>
    <dbReference type="NCBI Taxonomy" id="1655419"/>
    <lineage>
        <taxon>Bacteria</taxon>
        <taxon>Pseudomonadati</taxon>
        <taxon>Bacteroidota</taxon>
        <taxon>Cytophagia</taxon>
        <taxon>Cytophagales</taxon>
        <taxon>Cytophagaceae</taxon>
        <taxon>Rhabdobacter</taxon>
    </lineage>
</organism>
<feature type="transmembrane region" description="Helical" evidence="8">
    <location>
        <begin position="337"/>
        <end position="353"/>
    </location>
</feature>
<evidence type="ECO:0000256" key="3">
    <source>
        <dbReference type="ARBA" id="ARBA00022475"/>
    </source>
</evidence>
<feature type="transmembrane region" description="Helical" evidence="8">
    <location>
        <begin position="431"/>
        <end position="451"/>
    </location>
</feature>
<keyword evidence="7 8" id="KW-0472">Membrane</keyword>
<protein>
    <submittedName>
        <fullName evidence="9">Multidrug efflux pump</fullName>
    </submittedName>
</protein>
<feature type="transmembrane region" description="Helical" evidence="8">
    <location>
        <begin position="360"/>
        <end position="380"/>
    </location>
</feature>
<feature type="transmembrane region" description="Helical" evidence="8">
    <location>
        <begin position="386"/>
        <end position="410"/>
    </location>
</feature>
<dbReference type="FunFam" id="1.20.1640.10:FF:000001">
    <property type="entry name" value="Efflux pump membrane transporter"/>
    <property type="match status" value="1"/>
</dbReference>
<keyword evidence="10" id="KW-1185">Reference proteome</keyword>
<evidence type="ECO:0000313" key="10">
    <source>
        <dbReference type="Proteomes" id="UP000557307"/>
    </source>
</evidence>
<keyword evidence="2" id="KW-0813">Transport</keyword>
<keyword evidence="4" id="KW-0997">Cell inner membrane</keyword>
<dbReference type="Pfam" id="PF00873">
    <property type="entry name" value="ACR_tran"/>
    <property type="match status" value="1"/>
</dbReference>
<dbReference type="FunFam" id="3.30.70.1430:FF:000001">
    <property type="entry name" value="Efflux pump membrane transporter"/>
    <property type="match status" value="1"/>
</dbReference>
<comment type="caution">
    <text evidence="9">The sequence shown here is derived from an EMBL/GenBank/DDBJ whole genome shotgun (WGS) entry which is preliminary data.</text>
</comment>
<evidence type="ECO:0000256" key="6">
    <source>
        <dbReference type="ARBA" id="ARBA00022989"/>
    </source>
</evidence>
<name>A0A840TQK2_9BACT</name>
<dbReference type="Proteomes" id="UP000557307">
    <property type="component" value="Unassembled WGS sequence"/>
</dbReference>
<evidence type="ECO:0000256" key="2">
    <source>
        <dbReference type="ARBA" id="ARBA00022448"/>
    </source>
</evidence>
<dbReference type="Gene3D" id="1.20.1640.10">
    <property type="entry name" value="Multidrug efflux transporter AcrB transmembrane domain"/>
    <property type="match status" value="2"/>
</dbReference>
<feature type="transmembrane region" description="Helical" evidence="8">
    <location>
        <begin position="12"/>
        <end position="35"/>
    </location>
</feature>
<evidence type="ECO:0000256" key="1">
    <source>
        <dbReference type="ARBA" id="ARBA00004429"/>
    </source>
</evidence>
<dbReference type="RefSeq" id="WP_184173527.1">
    <property type="nucleotide sequence ID" value="NZ_JACHGF010000002.1"/>
</dbReference>
<comment type="subcellular location">
    <subcellularLocation>
        <location evidence="1">Cell inner membrane</location>
        <topology evidence="1">Multi-pass membrane protein</topology>
    </subcellularLocation>
</comment>
<dbReference type="EMBL" id="JACHGF010000002">
    <property type="protein sequence ID" value="MBB5283822.1"/>
    <property type="molecule type" value="Genomic_DNA"/>
</dbReference>
<feature type="transmembrane region" description="Helical" evidence="8">
    <location>
        <begin position="959"/>
        <end position="981"/>
    </location>
</feature>